<evidence type="ECO:0000259" key="4">
    <source>
        <dbReference type="PROSITE" id="PS51387"/>
    </source>
</evidence>
<dbReference type="Gene3D" id="3.30.465.10">
    <property type="match status" value="2"/>
</dbReference>
<proteinExistence type="predicted"/>
<evidence type="ECO:0000313" key="5">
    <source>
        <dbReference type="EMBL" id="SUZ76064.1"/>
    </source>
</evidence>
<dbReference type="GO" id="GO:0016491">
    <property type="term" value="F:oxidoreductase activity"/>
    <property type="evidence" value="ECO:0007669"/>
    <property type="project" value="UniProtKB-KW"/>
</dbReference>
<dbReference type="InterPro" id="IPR005107">
    <property type="entry name" value="CO_DH_flav_C"/>
</dbReference>
<dbReference type="PANTHER" id="PTHR42659:SF2">
    <property type="entry name" value="XANTHINE DEHYDROGENASE SUBUNIT C-RELATED"/>
    <property type="match status" value="1"/>
</dbReference>
<keyword evidence="1" id="KW-0285">Flavoprotein</keyword>
<sequence>MLRLPPFSYHRPVSVAEATGLMSQYAEEAMYVAGGTDLIPNMKHRLFEPAHLIALKSVSELSGIREENGYLRIGAAETLAEVARHPGVQKLFPALSDAAGHVAGPQLRNAGTIGGNLCLDTRCTYYNQTSFWRGALGYCLKKDGTVCHVTNVGKKCVAAHSADTPPVLMTLGATITLAGPQRKRRVPIQDFFIADGICNTRRTPVEIVTEIRIPLSAANRRQAYAKLRQRKSIDFPLLTVAVSADIEGDGTVQSINGVVTALGARPRALSGWDDLAVGSTLDADMIEELAERAHQQCHPLENLIVDADWRRAMVPVYVKRVLEQLRIN</sequence>
<dbReference type="SMART" id="SM01092">
    <property type="entry name" value="CO_deh_flav_C"/>
    <property type="match status" value="1"/>
</dbReference>
<keyword evidence="3" id="KW-0560">Oxidoreductase</keyword>
<dbReference type="PROSITE" id="PS51387">
    <property type="entry name" value="FAD_PCMH"/>
    <property type="match status" value="1"/>
</dbReference>
<dbReference type="PANTHER" id="PTHR42659">
    <property type="entry name" value="XANTHINE DEHYDROGENASE SUBUNIT C-RELATED"/>
    <property type="match status" value="1"/>
</dbReference>
<dbReference type="SUPFAM" id="SSF55447">
    <property type="entry name" value="CO dehydrogenase flavoprotein C-terminal domain-like"/>
    <property type="match status" value="1"/>
</dbReference>
<keyword evidence="2" id="KW-0274">FAD</keyword>
<dbReference type="InterPro" id="IPR051312">
    <property type="entry name" value="Diverse_Substr_Oxidored"/>
</dbReference>
<dbReference type="InterPro" id="IPR036683">
    <property type="entry name" value="CO_DH_flav_C_dom_sf"/>
</dbReference>
<dbReference type="Pfam" id="PF03450">
    <property type="entry name" value="CO_deh_flav_C"/>
    <property type="match status" value="1"/>
</dbReference>
<evidence type="ECO:0000256" key="1">
    <source>
        <dbReference type="ARBA" id="ARBA00022630"/>
    </source>
</evidence>
<reference evidence="5" key="1">
    <citation type="submission" date="2018-05" db="EMBL/GenBank/DDBJ databases">
        <authorList>
            <person name="Lanie J.A."/>
            <person name="Ng W.-L."/>
            <person name="Kazmierczak K.M."/>
            <person name="Andrzejewski T.M."/>
            <person name="Davidsen T.M."/>
            <person name="Wayne K.J."/>
            <person name="Tettelin H."/>
            <person name="Glass J.I."/>
            <person name="Rusch D."/>
            <person name="Podicherti R."/>
            <person name="Tsui H.-C.T."/>
            <person name="Winkler M.E."/>
        </authorList>
    </citation>
    <scope>NUCLEOTIDE SEQUENCE</scope>
</reference>
<dbReference type="Gene3D" id="3.30.390.50">
    <property type="entry name" value="CO dehydrogenase flavoprotein, C-terminal domain"/>
    <property type="match status" value="1"/>
</dbReference>
<dbReference type="InterPro" id="IPR016166">
    <property type="entry name" value="FAD-bd_PCMH"/>
</dbReference>
<dbReference type="SUPFAM" id="SSF56176">
    <property type="entry name" value="FAD-binding/transporter-associated domain-like"/>
    <property type="match status" value="1"/>
</dbReference>
<evidence type="ECO:0000256" key="3">
    <source>
        <dbReference type="ARBA" id="ARBA00023002"/>
    </source>
</evidence>
<dbReference type="GO" id="GO:0071949">
    <property type="term" value="F:FAD binding"/>
    <property type="evidence" value="ECO:0007669"/>
    <property type="project" value="InterPro"/>
</dbReference>
<dbReference type="InterPro" id="IPR016167">
    <property type="entry name" value="FAD-bd_PCMH_sub1"/>
</dbReference>
<dbReference type="Gene3D" id="3.30.43.10">
    <property type="entry name" value="Uridine Diphospho-n-acetylenolpyruvylglucosamine Reductase, domain 2"/>
    <property type="match status" value="1"/>
</dbReference>
<protein>
    <recommendedName>
        <fullName evidence="4">FAD-binding PCMH-type domain-containing protein</fullName>
    </recommendedName>
</protein>
<dbReference type="EMBL" id="UINC01001263">
    <property type="protein sequence ID" value="SUZ76064.1"/>
    <property type="molecule type" value="Genomic_DNA"/>
</dbReference>
<name>A0A381QB36_9ZZZZ</name>
<accession>A0A381QB36</accession>
<evidence type="ECO:0000256" key="2">
    <source>
        <dbReference type="ARBA" id="ARBA00022827"/>
    </source>
</evidence>
<dbReference type="AlphaFoldDB" id="A0A381QB36"/>
<dbReference type="InterPro" id="IPR036318">
    <property type="entry name" value="FAD-bd_PCMH-like_sf"/>
</dbReference>
<organism evidence="5">
    <name type="scientific">marine metagenome</name>
    <dbReference type="NCBI Taxonomy" id="408172"/>
    <lineage>
        <taxon>unclassified sequences</taxon>
        <taxon>metagenomes</taxon>
        <taxon>ecological metagenomes</taxon>
    </lineage>
</organism>
<gene>
    <name evidence="5" type="ORF">METZ01_LOCUS28918</name>
</gene>
<dbReference type="Pfam" id="PF00941">
    <property type="entry name" value="FAD_binding_5"/>
    <property type="match status" value="1"/>
</dbReference>
<feature type="domain" description="FAD-binding PCMH-type" evidence="4">
    <location>
        <begin position="2"/>
        <end position="218"/>
    </location>
</feature>
<dbReference type="InterPro" id="IPR002346">
    <property type="entry name" value="Mopterin_DH_FAD-bd"/>
</dbReference>
<dbReference type="InterPro" id="IPR016169">
    <property type="entry name" value="FAD-bd_PCMH_sub2"/>
</dbReference>